<comment type="caution">
    <text evidence="4">The sequence shown here is derived from an EMBL/GenBank/DDBJ whole genome shotgun (WGS) entry which is preliminary data.</text>
</comment>
<keyword evidence="2" id="KW-1133">Transmembrane helix</keyword>
<evidence type="ECO:0000256" key="1">
    <source>
        <dbReference type="SAM" id="MobiDB-lite"/>
    </source>
</evidence>
<evidence type="ECO:0000313" key="6">
    <source>
        <dbReference type="Proteomes" id="UP000320475"/>
    </source>
</evidence>
<dbReference type="VEuPathDB" id="FungiDB:SeMB42_g01309"/>
<evidence type="ECO:0000256" key="2">
    <source>
        <dbReference type="SAM" id="Phobius"/>
    </source>
</evidence>
<protein>
    <submittedName>
        <fullName evidence="4">Uncharacterized protein</fullName>
    </submittedName>
</protein>
<feature type="compositionally biased region" description="Basic residues" evidence="1">
    <location>
        <begin position="36"/>
        <end position="46"/>
    </location>
</feature>
<organism evidence="4 5">
    <name type="scientific">Synchytrium endobioticum</name>
    <dbReference type="NCBI Taxonomy" id="286115"/>
    <lineage>
        <taxon>Eukaryota</taxon>
        <taxon>Fungi</taxon>
        <taxon>Fungi incertae sedis</taxon>
        <taxon>Chytridiomycota</taxon>
        <taxon>Chytridiomycota incertae sedis</taxon>
        <taxon>Chytridiomycetes</taxon>
        <taxon>Synchytriales</taxon>
        <taxon>Synchytriaceae</taxon>
        <taxon>Synchytrium</taxon>
    </lineage>
</organism>
<feature type="region of interest" description="Disordered" evidence="1">
    <location>
        <begin position="23"/>
        <end position="81"/>
    </location>
</feature>
<dbReference type="EMBL" id="QEAM01000129">
    <property type="protein sequence ID" value="TPX45787.1"/>
    <property type="molecule type" value="Genomic_DNA"/>
</dbReference>
<keyword evidence="5" id="KW-1185">Reference proteome</keyword>
<gene>
    <name evidence="3" type="ORF">SeLEV6574_g03665</name>
    <name evidence="4" type="ORF">SeMB42_g01309</name>
</gene>
<dbReference type="AlphaFoldDB" id="A0A507DLX9"/>
<dbReference type="Proteomes" id="UP000317494">
    <property type="component" value="Unassembled WGS sequence"/>
</dbReference>
<keyword evidence="2" id="KW-0472">Membrane</keyword>
<sequence>MESVVFLPDFLFGGISADMFRAPSDDESTIPTIQQAKKHTPPRRSSKTSSESALPDRGSIQPPQGTLTCDTQPTPVGAKSGDARIINKLPIPPRPILPASTPADIFAAGTGVHPEWPARRPQPTSCHPSRPPPKRQLITRSSAYKTPMTPTLADFQALVSQAVERNPHLAYLDTEGHPEANVPPVIVTFLATIFMLLALVIVLAVVYHGVTVWNGNEWHVTFTNAA</sequence>
<feature type="compositionally biased region" description="Polar residues" evidence="1">
    <location>
        <begin position="61"/>
        <end position="74"/>
    </location>
</feature>
<keyword evidence="2" id="KW-0812">Transmembrane</keyword>
<feature type="region of interest" description="Disordered" evidence="1">
    <location>
        <begin position="115"/>
        <end position="135"/>
    </location>
</feature>
<evidence type="ECO:0000313" key="4">
    <source>
        <dbReference type="EMBL" id="TPX52593.1"/>
    </source>
</evidence>
<dbReference type="Proteomes" id="UP000320475">
    <property type="component" value="Unassembled WGS sequence"/>
</dbReference>
<feature type="transmembrane region" description="Helical" evidence="2">
    <location>
        <begin position="185"/>
        <end position="207"/>
    </location>
</feature>
<evidence type="ECO:0000313" key="3">
    <source>
        <dbReference type="EMBL" id="TPX45787.1"/>
    </source>
</evidence>
<proteinExistence type="predicted"/>
<reference evidence="5 6" key="1">
    <citation type="journal article" date="2019" name="Sci. Rep.">
        <title>Comparative genomics of chytrid fungi reveal insights into the obligate biotrophic and pathogenic lifestyle of Synchytrium endobioticum.</title>
        <authorList>
            <person name="van de Vossenberg B.T.L.H."/>
            <person name="Warris S."/>
            <person name="Nguyen H.D.T."/>
            <person name="van Gent-Pelzer M.P.E."/>
            <person name="Joly D.L."/>
            <person name="van de Geest H.C."/>
            <person name="Bonants P.J.M."/>
            <person name="Smith D.S."/>
            <person name="Levesque C.A."/>
            <person name="van der Lee T.A.J."/>
        </authorList>
    </citation>
    <scope>NUCLEOTIDE SEQUENCE [LARGE SCALE GENOMIC DNA]</scope>
    <source>
        <strain evidence="3 6">LEV6574</strain>
        <strain evidence="4 5">MB42</strain>
    </source>
</reference>
<accession>A0A507DLX9</accession>
<evidence type="ECO:0000313" key="5">
    <source>
        <dbReference type="Proteomes" id="UP000317494"/>
    </source>
</evidence>
<dbReference type="EMBL" id="QEAN01000032">
    <property type="protein sequence ID" value="TPX52593.1"/>
    <property type="molecule type" value="Genomic_DNA"/>
</dbReference>
<name>A0A507DLX9_9FUNG</name>